<dbReference type="Gene3D" id="3.90.550.10">
    <property type="entry name" value="Spore Coat Polysaccharide Biosynthesis Protein SpsA, Chain A"/>
    <property type="match status" value="1"/>
</dbReference>
<evidence type="ECO:0000313" key="3">
    <source>
        <dbReference type="EMBL" id="MFC5396997.1"/>
    </source>
</evidence>
<keyword evidence="1" id="KW-0472">Membrane</keyword>
<dbReference type="PANTHER" id="PTHR48090:SF6">
    <property type="entry name" value="SLR5056 PROTEIN"/>
    <property type="match status" value="1"/>
</dbReference>
<evidence type="ECO:0000256" key="1">
    <source>
        <dbReference type="SAM" id="Phobius"/>
    </source>
</evidence>
<evidence type="ECO:0000259" key="2">
    <source>
        <dbReference type="Pfam" id="PF00535"/>
    </source>
</evidence>
<feature type="transmembrane region" description="Helical" evidence="1">
    <location>
        <begin position="292"/>
        <end position="315"/>
    </location>
</feature>
<dbReference type="InterPro" id="IPR029044">
    <property type="entry name" value="Nucleotide-diphossugar_trans"/>
</dbReference>
<dbReference type="EMBL" id="JBHSLV010000078">
    <property type="protein sequence ID" value="MFC5396997.1"/>
    <property type="molecule type" value="Genomic_DNA"/>
</dbReference>
<dbReference type="Proteomes" id="UP001596104">
    <property type="component" value="Unassembled WGS sequence"/>
</dbReference>
<feature type="transmembrane region" description="Helical" evidence="1">
    <location>
        <begin position="261"/>
        <end position="286"/>
    </location>
</feature>
<accession>A0ABW0HIA1</accession>
<comment type="caution">
    <text evidence="3">The sequence shown here is derived from an EMBL/GenBank/DDBJ whole genome shotgun (WGS) entry which is preliminary data.</text>
</comment>
<sequence>MHDVSAEDMEKIRQAIVVAVVPAHNEERNIVHVIETMPDYVDHIVIVDDKSGDATAERVRAAQADHPRVVLIQHAENQGVGGAIASGYEWARDNNADVAVVMAGDGQMDPADLPRLLAPVVVDDVDYAKGNRFLFPGGVALIPKVRFFGNACLSFLTKVGSGYWHVSDTQCGYTAIGRNALKAIDWQKMYRRYGQPNDLLVSLNINNMSVRDVPVKPLYQVGEVSGIKIRRVIFTISSLLLRRFRERMFLKYIVMDFHPLVLFYMIGLLLAAVSAVLFGRIIWLWADEGSAPALSAIAFMFASTTSLQSFFFGMWMDMEANKSLRG</sequence>
<dbReference type="CDD" id="cd04179">
    <property type="entry name" value="DPM_DPG-synthase_like"/>
    <property type="match status" value="1"/>
</dbReference>
<reference evidence="4" key="1">
    <citation type="journal article" date="2019" name="Int. J. Syst. Evol. Microbiol.">
        <title>The Global Catalogue of Microorganisms (GCM) 10K type strain sequencing project: providing services to taxonomists for standard genome sequencing and annotation.</title>
        <authorList>
            <consortium name="The Broad Institute Genomics Platform"/>
            <consortium name="The Broad Institute Genome Sequencing Center for Infectious Disease"/>
            <person name="Wu L."/>
            <person name="Ma J."/>
        </authorList>
    </citation>
    <scope>NUCLEOTIDE SEQUENCE [LARGE SCALE GENOMIC DNA]</scope>
    <source>
        <strain evidence="4">CGMCC 1.16326</strain>
    </source>
</reference>
<dbReference type="SUPFAM" id="SSF53448">
    <property type="entry name" value="Nucleotide-diphospho-sugar transferases"/>
    <property type="match status" value="1"/>
</dbReference>
<gene>
    <name evidence="3" type="ORF">ACFPPC_30550</name>
</gene>
<keyword evidence="1" id="KW-0812">Transmembrane</keyword>
<keyword evidence="4" id="KW-1185">Reference proteome</keyword>
<proteinExistence type="predicted"/>
<dbReference type="Pfam" id="PF00535">
    <property type="entry name" value="Glycos_transf_2"/>
    <property type="match status" value="1"/>
</dbReference>
<dbReference type="PANTHER" id="PTHR48090">
    <property type="entry name" value="UNDECAPRENYL-PHOSPHATE 4-DEOXY-4-FORMAMIDO-L-ARABINOSE TRANSFERASE-RELATED"/>
    <property type="match status" value="1"/>
</dbReference>
<dbReference type="InterPro" id="IPR001173">
    <property type="entry name" value="Glyco_trans_2-like"/>
</dbReference>
<organism evidence="3 4">
    <name type="scientific">Bosea vestrisii</name>
    <dbReference type="NCBI Taxonomy" id="151416"/>
    <lineage>
        <taxon>Bacteria</taxon>
        <taxon>Pseudomonadati</taxon>
        <taxon>Pseudomonadota</taxon>
        <taxon>Alphaproteobacteria</taxon>
        <taxon>Hyphomicrobiales</taxon>
        <taxon>Boseaceae</taxon>
        <taxon>Bosea</taxon>
    </lineage>
</organism>
<protein>
    <submittedName>
        <fullName evidence="3">Glycosyltransferase family 2 protein</fullName>
    </submittedName>
</protein>
<dbReference type="InterPro" id="IPR050256">
    <property type="entry name" value="Glycosyltransferase_2"/>
</dbReference>
<name>A0ABW0HIA1_9HYPH</name>
<keyword evidence="1" id="KW-1133">Transmembrane helix</keyword>
<feature type="domain" description="Glycosyltransferase 2-like" evidence="2">
    <location>
        <begin position="20"/>
        <end position="183"/>
    </location>
</feature>
<dbReference type="RefSeq" id="WP_377013855.1">
    <property type="nucleotide sequence ID" value="NZ_JBHSLV010000078.1"/>
</dbReference>
<evidence type="ECO:0000313" key="4">
    <source>
        <dbReference type="Proteomes" id="UP001596104"/>
    </source>
</evidence>